<dbReference type="AlphaFoldDB" id="A0A1Q8CLA6"/>
<dbReference type="STRING" id="1912961.BU204_22950"/>
<feature type="non-terminal residue" evidence="5">
    <location>
        <position position="1"/>
    </location>
</feature>
<feature type="region of interest" description="Disordered" evidence="3">
    <location>
        <begin position="1"/>
        <end position="26"/>
    </location>
</feature>
<evidence type="ECO:0000313" key="5">
    <source>
        <dbReference type="EMBL" id="OLF15135.1"/>
    </source>
</evidence>
<dbReference type="GO" id="GO:0005975">
    <property type="term" value="P:carbohydrate metabolic process"/>
    <property type="evidence" value="ECO:0007669"/>
    <property type="project" value="UniProtKB-ARBA"/>
</dbReference>
<evidence type="ECO:0000259" key="4">
    <source>
        <dbReference type="PROSITE" id="PS51829"/>
    </source>
</evidence>
<name>A0A1Q8CLA6_9PSEU</name>
<evidence type="ECO:0000313" key="6">
    <source>
        <dbReference type="Proteomes" id="UP000185596"/>
    </source>
</evidence>
<sequence length="231" mass="23955">KVTSAGAGSPNRLLYTGPATVTPPPAPKPLPPALVVANPGARSTVLGTTASLQLTATGGTTPYTWKANGLPTGLTINTAGLISGTPTVTGTWTVFATATDAARKIATTTFTWTVAKAVCPPVANVADVRIRDLTQAVSTVNVTGCVGKASTASIIEIHVRHSARGQLVVELVAPDGTVYPLLSHTGGTADNIDQRFTRNLSAENANGVWQLRVRDTQLGDSGYVDRWMLDL</sequence>
<evidence type="ECO:0000256" key="3">
    <source>
        <dbReference type="SAM" id="MobiDB-lite"/>
    </source>
</evidence>
<evidence type="ECO:0000256" key="1">
    <source>
        <dbReference type="ARBA" id="ARBA00022670"/>
    </source>
</evidence>
<reference evidence="5 6" key="1">
    <citation type="submission" date="2016-12" db="EMBL/GenBank/DDBJ databases">
        <title>The draft genome sequence of Actinophytocola sp. 11-183.</title>
        <authorList>
            <person name="Wang W."/>
            <person name="Yuan L."/>
        </authorList>
    </citation>
    <scope>NUCLEOTIDE SEQUENCE [LARGE SCALE GENOMIC DNA]</scope>
    <source>
        <strain evidence="5 6">11-183</strain>
    </source>
</reference>
<dbReference type="PROSITE" id="PS51829">
    <property type="entry name" value="P_HOMO_B"/>
    <property type="match status" value="1"/>
</dbReference>
<keyword evidence="2" id="KW-0378">Hydrolase</keyword>
<dbReference type="InterPro" id="IPR002884">
    <property type="entry name" value="P_dom"/>
</dbReference>
<gene>
    <name evidence="5" type="ORF">BU204_22950</name>
</gene>
<dbReference type="GO" id="GO:0016020">
    <property type="term" value="C:membrane"/>
    <property type="evidence" value="ECO:0007669"/>
    <property type="project" value="InterPro"/>
</dbReference>
<keyword evidence="6" id="KW-1185">Reference proteome</keyword>
<protein>
    <recommendedName>
        <fullName evidence="4">P/Homo B domain-containing protein</fullName>
    </recommendedName>
</protein>
<dbReference type="Pfam" id="PF01483">
    <property type="entry name" value="P_proprotein"/>
    <property type="match status" value="1"/>
</dbReference>
<organism evidence="5 6">
    <name type="scientific">Actinophytocola xanthii</name>
    <dbReference type="NCBI Taxonomy" id="1912961"/>
    <lineage>
        <taxon>Bacteria</taxon>
        <taxon>Bacillati</taxon>
        <taxon>Actinomycetota</taxon>
        <taxon>Actinomycetes</taxon>
        <taxon>Pseudonocardiales</taxon>
        <taxon>Pseudonocardiaceae</taxon>
    </lineage>
</organism>
<dbReference type="GO" id="GO:0005509">
    <property type="term" value="F:calcium ion binding"/>
    <property type="evidence" value="ECO:0007669"/>
    <property type="project" value="InterPro"/>
</dbReference>
<dbReference type="RefSeq" id="WP_198942968.1">
    <property type="nucleotide sequence ID" value="NZ_MSIE01000044.1"/>
</dbReference>
<dbReference type="InterPro" id="IPR008979">
    <property type="entry name" value="Galactose-bd-like_sf"/>
</dbReference>
<accession>A0A1Q8CLA6</accession>
<feature type="domain" description="P/Homo B" evidence="4">
    <location>
        <begin position="113"/>
        <end position="231"/>
    </location>
</feature>
<dbReference type="GO" id="GO:0004252">
    <property type="term" value="F:serine-type endopeptidase activity"/>
    <property type="evidence" value="ECO:0007669"/>
    <property type="project" value="InterPro"/>
</dbReference>
<dbReference type="InterPro" id="IPR015919">
    <property type="entry name" value="Cadherin-like_sf"/>
</dbReference>
<dbReference type="Gene3D" id="2.60.40.10">
    <property type="entry name" value="Immunoglobulins"/>
    <property type="match status" value="1"/>
</dbReference>
<dbReference type="Gene3D" id="2.60.120.260">
    <property type="entry name" value="Galactose-binding domain-like"/>
    <property type="match status" value="1"/>
</dbReference>
<evidence type="ECO:0000256" key="2">
    <source>
        <dbReference type="ARBA" id="ARBA00022801"/>
    </source>
</evidence>
<dbReference type="SUPFAM" id="SSF49313">
    <property type="entry name" value="Cadherin-like"/>
    <property type="match status" value="1"/>
</dbReference>
<dbReference type="InterPro" id="IPR013783">
    <property type="entry name" value="Ig-like_fold"/>
</dbReference>
<keyword evidence="1" id="KW-0645">Protease</keyword>
<dbReference type="EMBL" id="MSIE01000044">
    <property type="protein sequence ID" value="OLF15135.1"/>
    <property type="molecule type" value="Genomic_DNA"/>
</dbReference>
<comment type="caution">
    <text evidence="5">The sequence shown here is derived from an EMBL/GenBank/DDBJ whole genome shotgun (WGS) entry which is preliminary data.</text>
</comment>
<dbReference type="Proteomes" id="UP000185596">
    <property type="component" value="Unassembled WGS sequence"/>
</dbReference>
<dbReference type="SUPFAM" id="SSF49785">
    <property type="entry name" value="Galactose-binding domain-like"/>
    <property type="match status" value="1"/>
</dbReference>
<dbReference type="GO" id="GO:0006508">
    <property type="term" value="P:proteolysis"/>
    <property type="evidence" value="ECO:0007669"/>
    <property type="project" value="UniProtKB-KW"/>
</dbReference>
<proteinExistence type="predicted"/>
<dbReference type="Pfam" id="PF05345">
    <property type="entry name" value="He_PIG"/>
    <property type="match status" value="1"/>
</dbReference>